<gene>
    <name evidence="1" type="ORF">FMOSSE_LOCUS241</name>
</gene>
<dbReference type="AlphaFoldDB" id="A0A9N8UXI5"/>
<dbReference type="EMBL" id="CAJVPP010000021">
    <property type="protein sequence ID" value="CAG8435387.1"/>
    <property type="molecule type" value="Genomic_DNA"/>
</dbReference>
<dbReference type="Gene3D" id="1.10.150.50">
    <property type="entry name" value="Transcription Factor, Ets-1"/>
    <property type="match status" value="1"/>
</dbReference>
<protein>
    <submittedName>
        <fullName evidence="1">10749_t:CDS:1</fullName>
    </submittedName>
</protein>
<evidence type="ECO:0000313" key="1">
    <source>
        <dbReference type="EMBL" id="CAG8435387.1"/>
    </source>
</evidence>
<reference evidence="1" key="1">
    <citation type="submission" date="2021-06" db="EMBL/GenBank/DDBJ databases">
        <authorList>
            <person name="Kallberg Y."/>
            <person name="Tangrot J."/>
            <person name="Rosling A."/>
        </authorList>
    </citation>
    <scope>NUCLEOTIDE SEQUENCE</scope>
    <source>
        <strain evidence="1">87-6 pot B 2015</strain>
    </source>
</reference>
<dbReference type="InterPro" id="IPR013761">
    <property type="entry name" value="SAM/pointed_sf"/>
</dbReference>
<sequence length="125" mass="14395">MSEDWKCSEVFEFLNNNKIQYDFNNEDIQVVRNNKVIGIILLTLTEKKLHSIRLTFDSTAAIAQLIEELKLMKGLATVECLLNEEEYLSSIPSIIVYFLDASISTCFTYSKGSLAIKNNFLKWIF</sequence>
<evidence type="ECO:0000313" key="2">
    <source>
        <dbReference type="Proteomes" id="UP000789375"/>
    </source>
</evidence>
<accession>A0A9N8UXI5</accession>
<organism evidence="1 2">
    <name type="scientific">Funneliformis mosseae</name>
    <name type="common">Endomycorrhizal fungus</name>
    <name type="synonym">Glomus mosseae</name>
    <dbReference type="NCBI Taxonomy" id="27381"/>
    <lineage>
        <taxon>Eukaryota</taxon>
        <taxon>Fungi</taxon>
        <taxon>Fungi incertae sedis</taxon>
        <taxon>Mucoromycota</taxon>
        <taxon>Glomeromycotina</taxon>
        <taxon>Glomeromycetes</taxon>
        <taxon>Glomerales</taxon>
        <taxon>Glomeraceae</taxon>
        <taxon>Funneliformis</taxon>
    </lineage>
</organism>
<keyword evidence="2" id="KW-1185">Reference proteome</keyword>
<dbReference type="Proteomes" id="UP000789375">
    <property type="component" value="Unassembled WGS sequence"/>
</dbReference>
<proteinExistence type="predicted"/>
<name>A0A9N8UXI5_FUNMO</name>
<comment type="caution">
    <text evidence="1">The sequence shown here is derived from an EMBL/GenBank/DDBJ whole genome shotgun (WGS) entry which is preliminary data.</text>
</comment>